<protein>
    <submittedName>
        <fullName evidence="1">Uncharacterized protein</fullName>
    </submittedName>
</protein>
<dbReference type="AlphaFoldDB" id="A0A098VU41"/>
<dbReference type="PANTHER" id="PTHR14418:SF5">
    <property type="entry name" value="CONDENSIN COMPLEX SUBUNIT 3"/>
    <property type="match status" value="1"/>
</dbReference>
<dbReference type="GO" id="GO:0000796">
    <property type="term" value="C:condensin complex"/>
    <property type="evidence" value="ECO:0007669"/>
    <property type="project" value="InterPro"/>
</dbReference>
<accession>A0A098VU41</accession>
<dbReference type="GO" id="GO:0000793">
    <property type="term" value="C:condensed chromosome"/>
    <property type="evidence" value="ECO:0007669"/>
    <property type="project" value="TreeGrafter"/>
</dbReference>
<dbReference type="OrthoDB" id="27187at2759"/>
<keyword evidence="2" id="KW-1185">Reference proteome</keyword>
<dbReference type="VEuPathDB" id="MicrosporidiaDB:DI09_16p360"/>
<proteinExistence type="predicted"/>
<dbReference type="PANTHER" id="PTHR14418">
    <property type="entry name" value="CONDENSIN COMPLEX SUBUNIT 3-RELATED"/>
    <property type="match status" value="1"/>
</dbReference>
<dbReference type="RefSeq" id="XP_013238909.1">
    <property type="nucleotide sequence ID" value="XM_013383455.1"/>
</dbReference>
<reference evidence="1 2" key="1">
    <citation type="submission" date="2014-04" db="EMBL/GenBank/DDBJ databases">
        <title>A new species of microsporidia sheds light on the evolution of extreme parasitism.</title>
        <authorList>
            <person name="Haag K.L."/>
            <person name="James T.Y."/>
            <person name="Larsson R."/>
            <person name="Schaer T.M."/>
            <person name="Refardt D."/>
            <person name="Pombert J.-F."/>
            <person name="Ebert D."/>
        </authorList>
    </citation>
    <scope>NUCLEOTIDE SEQUENCE [LARGE SCALE GENOMIC DNA]</scope>
    <source>
        <strain evidence="1 2">UGP3</strain>
        <tissue evidence="1">Spores</tissue>
    </source>
</reference>
<evidence type="ECO:0000313" key="1">
    <source>
        <dbReference type="EMBL" id="KGG52482.1"/>
    </source>
</evidence>
<organism evidence="1 2">
    <name type="scientific">Mitosporidium daphniae</name>
    <dbReference type="NCBI Taxonomy" id="1485682"/>
    <lineage>
        <taxon>Eukaryota</taxon>
        <taxon>Fungi</taxon>
        <taxon>Fungi incertae sedis</taxon>
        <taxon>Microsporidia</taxon>
        <taxon>Mitosporidium</taxon>
    </lineage>
</organism>
<dbReference type="Proteomes" id="UP000029725">
    <property type="component" value="Unassembled WGS sequence"/>
</dbReference>
<comment type="caution">
    <text evidence="1">The sequence shown here is derived from an EMBL/GenBank/DDBJ whole genome shotgun (WGS) entry which is preliminary data.</text>
</comment>
<dbReference type="GeneID" id="25258657"/>
<evidence type="ECO:0000313" key="2">
    <source>
        <dbReference type="Proteomes" id="UP000029725"/>
    </source>
</evidence>
<dbReference type="InterPro" id="IPR027165">
    <property type="entry name" value="CND3"/>
</dbReference>
<dbReference type="GO" id="GO:0007076">
    <property type="term" value="P:mitotic chromosome condensation"/>
    <property type="evidence" value="ECO:0007669"/>
    <property type="project" value="InterPro"/>
</dbReference>
<dbReference type="EMBL" id="JMKJ01000077">
    <property type="protein sequence ID" value="KGG52482.1"/>
    <property type="molecule type" value="Genomic_DNA"/>
</dbReference>
<sequence length="604" mass="67154">METIEFILERCRDSDPTIRKFVFGTKLFELDPNDLTIQHRQYLVKVGLAERNSLASQSFFKLIFTHWLKSTSSSGLSNLVSLFLNVTDSFNDTDAGGHGAIERFSDEFTLLSEKLLLDFFCKTQVNLGTFGILYFEAKTPEPFLVAQVYFTHMFNSFPDPQQASFEISTCLPDISALVLQLDKHAECISGSTVFIIKQLMKIIAFLPLNTDEVGRRRLISVVRNHQTRLTNFYRIPYNQTKYPGNDADISDCILSSIADLQCIFSIDFEASAEDLSSLSSSNKEDQSPFVERRFQKDPSSSLDEITVLAHLRCLQLIKAAPSGSFFSLLNEIAIPSINSTLSVLQTSGLEVLSLFCTFERALFDILVLYGASIHQEESLANIAILTTLKNILCSLDIQQVAVEGFSKLLSIQLIQERVSEMENNAALSPKAEPSKFDLEAIIPVCRILAPVLESQLSLGEVEDSCANLSLSSILNQAIAWTSLSFLRKKDTPSSEAHVELAIALCEELLEYSTSNLSSKVLSSHLSKLNFGACSKENLQNMLSISSVVLKVCHTLALVTPQGVSQLRQVNSDEHEAVCGHPGRPSLFDRINRYRAIVQHSTCAR</sequence>
<name>A0A098VU41_9MICR</name>
<gene>
    <name evidence="1" type="ORF">DI09_16p360</name>
</gene>
<dbReference type="HOGENOM" id="CLU_452034_0_0_1"/>